<dbReference type="Proteomes" id="UP000092528">
    <property type="component" value="Chromosome 1"/>
</dbReference>
<keyword evidence="2" id="KW-1185">Reference proteome</keyword>
<organism evidence="1 2">
    <name type="scientific">Vibrio scophthalmi</name>
    <dbReference type="NCBI Taxonomy" id="45658"/>
    <lineage>
        <taxon>Bacteria</taxon>
        <taxon>Pseudomonadati</taxon>
        <taxon>Pseudomonadota</taxon>
        <taxon>Gammaproteobacteria</taxon>
        <taxon>Vibrionales</taxon>
        <taxon>Vibrionaceae</taxon>
        <taxon>Vibrio</taxon>
    </lineage>
</organism>
<dbReference type="EMBL" id="CP016414">
    <property type="protein sequence ID" value="ANU37346.1"/>
    <property type="molecule type" value="Genomic_DNA"/>
</dbReference>
<dbReference type="RefSeq" id="WP_005596118.1">
    <property type="nucleotide sequence ID" value="NZ_CP016414.1"/>
</dbReference>
<evidence type="ECO:0000313" key="2">
    <source>
        <dbReference type="Proteomes" id="UP000092528"/>
    </source>
</evidence>
<accession>A0A1B1NLG7</accession>
<proteinExistence type="predicted"/>
<name>A0A1B1NLG7_9VIBR</name>
<dbReference type="AlphaFoldDB" id="A0A1B1NLG7"/>
<sequence>MNHFNVIQTVCASIDPMCKPNGFSPMATTCCDRKSKQAKQ</sequence>
<dbReference type="GeneID" id="96872759"/>
<protein>
    <submittedName>
        <fullName evidence="1">Uncharacterized protein</fullName>
    </submittedName>
</protein>
<reference evidence="1 2" key="1">
    <citation type="submission" date="2016-07" db="EMBL/GenBank/DDBJ databases">
        <title>Genome sequencing of Vibrio scophthalmi strain VS-05, an isolated from Paralichthys olivaceus.</title>
        <authorList>
            <person name="Han H.-J."/>
        </authorList>
    </citation>
    <scope>NUCLEOTIDE SEQUENCE [LARGE SCALE GENOMIC DNA]</scope>
    <source>
        <strain evidence="1 2">VS-05</strain>
    </source>
</reference>
<dbReference type="STRING" id="45658.VSVS12_00745"/>
<evidence type="ECO:0000313" key="1">
    <source>
        <dbReference type="EMBL" id="ANU37346.1"/>
    </source>
</evidence>
<gene>
    <name evidence="1" type="ORF">VSVS05_02249</name>
</gene>
<dbReference type="KEGG" id="vsc:VSVS12_00745"/>